<feature type="domain" description="N-acetyltransferase" evidence="1">
    <location>
        <begin position="49"/>
        <end position="180"/>
    </location>
</feature>
<evidence type="ECO:0000259" key="1">
    <source>
        <dbReference type="Pfam" id="PF13302"/>
    </source>
</evidence>
<proteinExistence type="predicted"/>
<dbReference type="SUPFAM" id="SSF55729">
    <property type="entry name" value="Acyl-CoA N-acyltransferases (Nat)"/>
    <property type="match status" value="1"/>
</dbReference>
<accession>A0A132C0V4</accession>
<dbReference type="EMBL" id="LPUY01000025">
    <property type="protein sequence ID" value="KUP94214.1"/>
    <property type="molecule type" value="Genomic_DNA"/>
</dbReference>
<dbReference type="GO" id="GO:0016747">
    <property type="term" value="F:acyltransferase activity, transferring groups other than amino-acyl groups"/>
    <property type="evidence" value="ECO:0007669"/>
    <property type="project" value="InterPro"/>
</dbReference>
<comment type="caution">
    <text evidence="2">The sequence shown here is derived from an EMBL/GenBank/DDBJ whole genome shotgun (WGS) entry which is preliminary data.</text>
</comment>
<evidence type="ECO:0000313" key="2">
    <source>
        <dbReference type="EMBL" id="KUP94214.1"/>
    </source>
</evidence>
<protein>
    <recommendedName>
        <fullName evidence="1">N-acetyltransferase domain-containing protein</fullName>
    </recommendedName>
</protein>
<dbReference type="InterPro" id="IPR000182">
    <property type="entry name" value="GNAT_dom"/>
</dbReference>
<dbReference type="PATRIC" id="fig|1768241.3.peg.987"/>
<gene>
    <name evidence="2" type="ORF">TRIHO_09500</name>
</gene>
<name>A0A132C0V4_9RHOB</name>
<dbReference type="Pfam" id="PF13302">
    <property type="entry name" value="Acetyltransf_3"/>
    <property type="match status" value="1"/>
</dbReference>
<evidence type="ECO:0000313" key="3">
    <source>
        <dbReference type="Proteomes" id="UP000068382"/>
    </source>
</evidence>
<reference evidence="2 3" key="1">
    <citation type="submission" date="2015-12" db="EMBL/GenBank/DDBJ databases">
        <title>Genome sequence of the marine Rhodobacteraceae strain O3.65, Candidatus Tritonibacter horizontis.</title>
        <authorList>
            <person name="Poehlein A."/>
            <person name="Giebel H.A."/>
            <person name="Voget S."/>
            <person name="Brinkhoff T."/>
        </authorList>
    </citation>
    <scope>NUCLEOTIDE SEQUENCE [LARGE SCALE GENOMIC DNA]</scope>
    <source>
        <strain evidence="2 3">O3.65</strain>
    </source>
</reference>
<dbReference type="Gene3D" id="3.40.630.30">
    <property type="match status" value="1"/>
</dbReference>
<dbReference type="AlphaFoldDB" id="A0A132C0V4"/>
<dbReference type="Proteomes" id="UP000068382">
    <property type="component" value="Unassembled WGS sequence"/>
</dbReference>
<sequence>MTLPKEPKFAPQTQMFTAFREPSGLFRSERSRKGTTSLPQMDTPLKYDITFTRLTEVDPTEIIAHMSDPRVAEHMPLLTFEWDDTAVAKFVATKEACWNRDGLGHWAILQNGKYVGWGGFQKEGDEWDYGLVLKPMSFGLGVRISRKAIEFAVADERIPFVTFLLPPSRKSLGALKRLGATFVAEIEYDGSIFLKYRLNTEGSPRPA</sequence>
<dbReference type="InterPro" id="IPR016181">
    <property type="entry name" value="Acyl_CoA_acyltransferase"/>
</dbReference>
<keyword evidence="3" id="KW-1185">Reference proteome</keyword>
<organism evidence="2 3">
    <name type="scientific">Tritonibacter horizontis</name>
    <dbReference type="NCBI Taxonomy" id="1768241"/>
    <lineage>
        <taxon>Bacteria</taxon>
        <taxon>Pseudomonadati</taxon>
        <taxon>Pseudomonadota</taxon>
        <taxon>Alphaproteobacteria</taxon>
        <taxon>Rhodobacterales</taxon>
        <taxon>Paracoccaceae</taxon>
        <taxon>Tritonibacter</taxon>
    </lineage>
</organism>